<comment type="similarity">
    <text evidence="9">Belongs to the CobB/CbiA family.</text>
</comment>
<dbReference type="HAMAP" id="MF_00027">
    <property type="entry name" value="CobB_CbiA"/>
    <property type="match status" value="1"/>
</dbReference>
<dbReference type="Pfam" id="PF07685">
    <property type="entry name" value="GATase_3"/>
    <property type="match status" value="1"/>
</dbReference>
<dbReference type="UniPathway" id="UPA00148">
    <property type="reaction ID" value="UER00231"/>
</dbReference>
<dbReference type="InterPro" id="IPR004484">
    <property type="entry name" value="CbiA/CobB_synth"/>
</dbReference>
<dbReference type="AlphaFoldDB" id="A0A1M7YUK1"/>
<keyword evidence="7 9" id="KW-0460">Magnesium</keyword>
<dbReference type="NCBIfam" id="TIGR00379">
    <property type="entry name" value="cobB"/>
    <property type="match status" value="1"/>
</dbReference>
<reference evidence="13" key="1">
    <citation type="submission" date="2016-12" db="EMBL/GenBank/DDBJ databases">
        <authorList>
            <person name="Rodrigo-Torres L."/>
            <person name="Arahal R.D."/>
            <person name="Lucena T."/>
        </authorList>
    </citation>
    <scope>NUCLEOTIDE SEQUENCE [LARGE SCALE GENOMIC DNA]</scope>
</reference>
<comment type="pathway">
    <text evidence="9">Cofactor biosynthesis; adenosylcobalamin biosynthesis; cob(II)yrinate a,c-diamide from sirohydrochlorin (anaerobic route): step 10/10.</text>
</comment>
<organism evidence="12 13">
    <name type="scientific">Vibrio quintilis</name>
    <dbReference type="NCBI Taxonomy" id="1117707"/>
    <lineage>
        <taxon>Bacteria</taxon>
        <taxon>Pseudomonadati</taxon>
        <taxon>Pseudomonadota</taxon>
        <taxon>Gammaproteobacteria</taxon>
        <taxon>Vibrionales</taxon>
        <taxon>Vibrionaceae</taxon>
        <taxon>Vibrio</taxon>
    </lineage>
</organism>
<evidence type="ECO:0000256" key="3">
    <source>
        <dbReference type="ARBA" id="ARBA00022573"/>
    </source>
</evidence>
<dbReference type="PANTHER" id="PTHR43873:SF1">
    <property type="entry name" value="COBYRINATE A,C-DIAMIDE SYNTHASE"/>
    <property type="match status" value="1"/>
</dbReference>
<dbReference type="Pfam" id="PF01656">
    <property type="entry name" value="CbiA"/>
    <property type="match status" value="1"/>
</dbReference>
<dbReference type="PANTHER" id="PTHR43873">
    <property type="entry name" value="COBYRINATE A,C-DIAMIDE SYNTHASE"/>
    <property type="match status" value="1"/>
</dbReference>
<evidence type="ECO:0000259" key="10">
    <source>
        <dbReference type="Pfam" id="PF01656"/>
    </source>
</evidence>
<protein>
    <recommendedName>
        <fullName evidence="9">Cobyrinate a,c-diamide synthase</fullName>
        <ecNumber evidence="9">6.3.5.11</ecNumber>
    </recommendedName>
    <alternativeName>
        <fullName evidence="9">Cobyrinic acid a,c-diamide synthetase</fullName>
    </alternativeName>
</protein>
<keyword evidence="6 9" id="KW-0067">ATP-binding</keyword>
<evidence type="ECO:0000259" key="11">
    <source>
        <dbReference type="Pfam" id="PF07685"/>
    </source>
</evidence>
<dbReference type="PROSITE" id="PS51274">
    <property type="entry name" value="GATASE_COBBQ"/>
    <property type="match status" value="1"/>
</dbReference>
<name>A0A1M7YUK1_9VIBR</name>
<evidence type="ECO:0000313" key="12">
    <source>
        <dbReference type="EMBL" id="SHO56344.1"/>
    </source>
</evidence>
<evidence type="ECO:0000256" key="6">
    <source>
        <dbReference type="ARBA" id="ARBA00022840"/>
    </source>
</evidence>
<sequence>MMHTVRCPALVVAAPASGSGKTTLVAAIARYFTRQGKKVRVFKTGPDFIDPGFLAFASKQPVYQLDFWMGGVAHCQQLVAEAAADADLILIEGVMGMFDGQCSSADIAATLGIPVLAVIDAGKMAQTFGAVAYGLANFRDDIEMYGVFANSVGSAGHAEMLKASLPEPLAFCGYLPKQTDLSLPERHLGLVQARELADLEARLDLAADLIGQSGELVMPPAVEFERAAPPVHPPLLAGQTIAIASDTAFSFIYQANLDLLRALGATLTMFSPVRGDALPDCDALYLPGGYPELYVDELAANTRLQRQIHQHVAANKPVLAECGGMLYLNQSLTDTEHRRGAMCGVLDAQSVMQGKLAELGLVEAEFSNNERLRGHTFHYSKTESNEAVRCVPQSQRGKKMDPVWQYKNVIASYVHWYFPSHPALVAKLFRGEG</sequence>
<feature type="site" description="Increases nucleophilicity of active site Cys" evidence="9">
    <location>
        <position position="415"/>
    </location>
</feature>
<comment type="miscellaneous">
    <text evidence="9">The a and c carboxylates of cobyrinate are activated for nucleophilic attack via formation of a phosphorylated intermediate by ATP. CbiA catalyzes first the amidation of the c-carboxylate, and then that of the a-carboxylate.</text>
</comment>
<dbReference type="STRING" id="1117707.VQ7734_02113"/>
<feature type="active site" description="Nucleophile" evidence="9">
    <location>
        <position position="322"/>
    </location>
</feature>
<gene>
    <name evidence="12" type="primary">cobB_2</name>
    <name evidence="9" type="synonym">cbiA</name>
    <name evidence="12" type="ORF">VQ7734_02113</name>
</gene>
<evidence type="ECO:0000256" key="1">
    <source>
        <dbReference type="ARBA" id="ARBA00001946"/>
    </source>
</evidence>
<dbReference type="GO" id="GO:0042242">
    <property type="term" value="F:cobyrinic acid a,c-diamide synthase activity"/>
    <property type="evidence" value="ECO:0007669"/>
    <property type="project" value="UniProtKB-UniRule"/>
</dbReference>
<evidence type="ECO:0000256" key="8">
    <source>
        <dbReference type="ARBA" id="ARBA00022962"/>
    </source>
</evidence>
<dbReference type="SUPFAM" id="SSF52317">
    <property type="entry name" value="Class I glutamine amidotransferase-like"/>
    <property type="match status" value="1"/>
</dbReference>
<dbReference type="EMBL" id="FRFG01000024">
    <property type="protein sequence ID" value="SHO56344.1"/>
    <property type="molecule type" value="Genomic_DNA"/>
</dbReference>
<comment type="similarity">
    <text evidence="2">Belongs to the CobB/CobQ family. CobQ subfamily.</text>
</comment>
<dbReference type="GO" id="GO:0009236">
    <property type="term" value="P:cobalamin biosynthetic process"/>
    <property type="evidence" value="ECO:0007669"/>
    <property type="project" value="UniProtKB-UniRule"/>
</dbReference>
<keyword evidence="13" id="KW-1185">Reference proteome</keyword>
<evidence type="ECO:0000256" key="7">
    <source>
        <dbReference type="ARBA" id="ARBA00022842"/>
    </source>
</evidence>
<proteinExistence type="inferred from homology"/>
<accession>A0A1M7YUK1</accession>
<dbReference type="InterPro" id="IPR011698">
    <property type="entry name" value="GATase_3"/>
</dbReference>
<dbReference type="CDD" id="cd03130">
    <property type="entry name" value="GATase1_CobB"/>
    <property type="match status" value="1"/>
</dbReference>
<dbReference type="SUPFAM" id="SSF52540">
    <property type="entry name" value="P-loop containing nucleoside triphosphate hydrolases"/>
    <property type="match status" value="1"/>
</dbReference>
<keyword evidence="8 9" id="KW-0315">Glutamine amidotransferase</keyword>
<evidence type="ECO:0000256" key="9">
    <source>
        <dbReference type="HAMAP-Rule" id="MF_00027"/>
    </source>
</evidence>
<dbReference type="GO" id="GO:0005524">
    <property type="term" value="F:ATP binding"/>
    <property type="evidence" value="ECO:0007669"/>
    <property type="project" value="UniProtKB-UniRule"/>
</dbReference>
<dbReference type="InterPro" id="IPR029062">
    <property type="entry name" value="Class_I_gatase-like"/>
</dbReference>
<dbReference type="EC" id="6.3.5.11" evidence="9"/>
<keyword evidence="5 9" id="KW-0547">Nucleotide-binding</keyword>
<comment type="cofactor">
    <cofactor evidence="1 9">
        <name>Mg(2+)</name>
        <dbReference type="ChEBI" id="CHEBI:18420"/>
    </cofactor>
</comment>
<dbReference type="Gene3D" id="3.40.50.300">
    <property type="entry name" value="P-loop containing nucleotide triphosphate hydrolases"/>
    <property type="match status" value="1"/>
</dbReference>
<dbReference type="CDD" id="cd05388">
    <property type="entry name" value="CobB_N"/>
    <property type="match status" value="1"/>
</dbReference>
<dbReference type="NCBIfam" id="NF002204">
    <property type="entry name" value="PRK01077.1"/>
    <property type="match status" value="1"/>
</dbReference>
<comment type="catalytic activity">
    <reaction evidence="9">
        <text>cob(II)yrinate + 2 L-glutamine + 2 ATP + 2 H2O = cob(II)yrinate a,c diamide + 2 L-glutamate + 2 ADP + 2 phosphate + 2 H(+)</text>
        <dbReference type="Rhea" id="RHEA:26289"/>
        <dbReference type="ChEBI" id="CHEBI:15377"/>
        <dbReference type="ChEBI" id="CHEBI:15378"/>
        <dbReference type="ChEBI" id="CHEBI:29985"/>
        <dbReference type="ChEBI" id="CHEBI:30616"/>
        <dbReference type="ChEBI" id="CHEBI:43474"/>
        <dbReference type="ChEBI" id="CHEBI:58359"/>
        <dbReference type="ChEBI" id="CHEBI:58537"/>
        <dbReference type="ChEBI" id="CHEBI:58894"/>
        <dbReference type="ChEBI" id="CHEBI:456216"/>
        <dbReference type="EC" id="6.3.5.11"/>
    </reaction>
</comment>
<evidence type="ECO:0000256" key="2">
    <source>
        <dbReference type="ARBA" id="ARBA00006205"/>
    </source>
</evidence>
<dbReference type="Gene3D" id="3.40.50.880">
    <property type="match status" value="1"/>
</dbReference>
<feature type="domain" description="CobB/CobQ-like glutamine amidotransferase" evidence="11">
    <location>
        <begin position="240"/>
        <end position="421"/>
    </location>
</feature>
<keyword evidence="3 9" id="KW-0169">Cobalamin biosynthesis</keyword>
<dbReference type="InterPro" id="IPR027417">
    <property type="entry name" value="P-loop_NTPase"/>
</dbReference>
<evidence type="ECO:0000256" key="4">
    <source>
        <dbReference type="ARBA" id="ARBA00022598"/>
    </source>
</evidence>
<comment type="domain">
    <text evidence="9">Comprises of two domains. The C-terminal domain contains the binding site for glutamine and catalyzes the hydrolysis of this substrate to glutamate and ammonia. The N-terminal domain is anticipated to bind ATP and cobyrinate and catalyzes the ultimate synthesis of the diamide product. The ammonia produced via the glutaminase domain is probably translocated to the adjacent domain via a molecular tunnel, where it reacts with an activated intermediate.</text>
</comment>
<evidence type="ECO:0000256" key="5">
    <source>
        <dbReference type="ARBA" id="ARBA00022741"/>
    </source>
</evidence>
<dbReference type="InterPro" id="IPR002586">
    <property type="entry name" value="CobQ/CobB/MinD/ParA_Nub-bd_dom"/>
</dbReference>
<evidence type="ECO:0000313" key="13">
    <source>
        <dbReference type="Proteomes" id="UP000184600"/>
    </source>
</evidence>
<feature type="domain" description="CobQ/CobB/MinD/ParA nucleotide binding" evidence="10">
    <location>
        <begin position="10"/>
        <end position="188"/>
    </location>
</feature>
<comment type="function">
    <text evidence="9">Catalyzes the ATP-dependent amidation of the two carboxylate groups at positions a and c of cobyrinate, using either L-glutamine or ammonia as the nitrogen source.</text>
</comment>
<keyword evidence="4 9" id="KW-0436">Ligase</keyword>
<dbReference type="Proteomes" id="UP000184600">
    <property type="component" value="Unassembled WGS sequence"/>
</dbReference>
<dbReference type="RefSeq" id="WP_234976365.1">
    <property type="nucleotide sequence ID" value="NZ_AP024898.1"/>
</dbReference>